<sequence length="847" mass="94626">MNYMKHTLIICLISSIAFSLSAQDNKFQNWLKDFAQYQTELPTEKVFLHLDKSEYTLGETIWMKSYLVAGSGHIPSPFSKNLYVELVNEDGDIKERLNLRSEEGFAKASLAIQKSLEPGYYYLRSYTNWMKNQEQEYFFNKKIKIQSLKENIQIKEQKRDRQLQVSFYPEGGDMINGVAGKIAFEVEGMTSDQLPVSGKVYNRNDEEVAGFKTSHEGKGLFPLLPTEDGYYAKIDGVDAVFDLPEVKQTGVALSVNNQGDTFMNILLKTGAPSTDSYYLLVHTRGYITFASEVKMKGMRGMSRVDKKTLPDGISHITLLDASMNPVAERLAFINNDKQLNLNVSTTSPNYDTRELASIDLAVTDSEGNPVQGSFSMSVFDANLVQNDQIDYNIRAHMLLGSDLKGYIKNPSQYLKNDSDTKQNVDLLMMVNGWRRFDWEKIGKPISDPAYSFETGLSLVGSVTKKGGSKIKNGRVLLINPSEETVLPRFSETDELGNFKFEELVYYDTTELTLQGFQKDRVKNVNFRIEEGYEQLGLKRFNVNPSADNPARISALKKQAITSIFIDSTYRRENGIIYLDDVYVTASKQEERNRTLNSQYGKGESYLNFAKIPERFKQGRDPFIMMLGRIAGFSLSNPSSGATASGNSNVRVSGGGSAGSGSVISGTGGIGGAVGQPQGDPMFRVPTLRKGPYQGTPLILIDNVPVSFDAVYDLRASEIDYVEVYKSASAAVFGVNGFNGAIAFYTLKGEKMFKNQEKSFDVLSANGYHAAREFYAPKYDDSNDQKFIPDERSTLFWAPMITTDAEGKARVQFYTHDKNTNVFIDIQGISKNGITGTGVSRFNIRKNL</sequence>
<gene>
    <name evidence="2" type="ORF">BFP71_03090</name>
</gene>
<organism evidence="2 3">
    <name type="scientific">Roseivirga misakiensis</name>
    <dbReference type="NCBI Taxonomy" id="1563681"/>
    <lineage>
        <taxon>Bacteria</taxon>
        <taxon>Pseudomonadati</taxon>
        <taxon>Bacteroidota</taxon>
        <taxon>Cytophagia</taxon>
        <taxon>Cytophagales</taxon>
        <taxon>Roseivirgaceae</taxon>
        <taxon>Roseivirga</taxon>
    </lineage>
</organism>
<dbReference type="Gene3D" id="2.170.130.10">
    <property type="entry name" value="TonB-dependent receptor, plug domain"/>
    <property type="match status" value="1"/>
</dbReference>
<proteinExistence type="predicted"/>
<dbReference type="Gene3D" id="2.60.40.1930">
    <property type="match status" value="1"/>
</dbReference>
<feature type="signal peptide" evidence="1">
    <location>
        <begin position="1"/>
        <end position="22"/>
    </location>
</feature>
<accession>A0A1E5T5L3</accession>
<comment type="caution">
    <text evidence="2">The sequence shown here is derived from an EMBL/GenBank/DDBJ whole genome shotgun (WGS) entry which is preliminary data.</text>
</comment>
<reference evidence="2 3" key="1">
    <citation type="submission" date="2016-08" db="EMBL/GenBank/DDBJ databases">
        <title>Draft genome of Fabibacter sp. strain SK-8.</title>
        <authorList>
            <person name="Wong S.-K."/>
            <person name="Hamasaki K."/>
            <person name="Yoshizawa S."/>
        </authorList>
    </citation>
    <scope>NUCLEOTIDE SEQUENCE [LARGE SCALE GENOMIC DNA]</scope>
    <source>
        <strain evidence="2 3">SK-8</strain>
    </source>
</reference>
<name>A0A1E5T5L3_9BACT</name>
<protein>
    <recommendedName>
        <fullName evidence="4">TonB-dependent receptor plug domain-containing protein</fullName>
    </recommendedName>
</protein>
<dbReference type="Proteomes" id="UP000095552">
    <property type="component" value="Unassembled WGS sequence"/>
</dbReference>
<dbReference type="InterPro" id="IPR037066">
    <property type="entry name" value="Plug_dom_sf"/>
</dbReference>
<dbReference type="AlphaFoldDB" id="A0A1E5T5L3"/>
<evidence type="ECO:0000313" key="2">
    <source>
        <dbReference type="EMBL" id="OEK06665.1"/>
    </source>
</evidence>
<feature type="chain" id="PRO_5009186003" description="TonB-dependent receptor plug domain-containing protein" evidence="1">
    <location>
        <begin position="23"/>
        <end position="847"/>
    </location>
</feature>
<dbReference type="RefSeq" id="WP_069833977.1">
    <property type="nucleotide sequence ID" value="NZ_MDGQ01000003.1"/>
</dbReference>
<keyword evidence="1" id="KW-0732">Signal</keyword>
<dbReference type="STRING" id="1563681.BFP71_03090"/>
<evidence type="ECO:0008006" key="4">
    <source>
        <dbReference type="Google" id="ProtNLM"/>
    </source>
</evidence>
<dbReference type="SUPFAM" id="SSF56935">
    <property type="entry name" value="Porins"/>
    <property type="match status" value="1"/>
</dbReference>
<evidence type="ECO:0000313" key="3">
    <source>
        <dbReference type="Proteomes" id="UP000095552"/>
    </source>
</evidence>
<keyword evidence="3" id="KW-1185">Reference proteome</keyword>
<evidence type="ECO:0000256" key="1">
    <source>
        <dbReference type="SAM" id="SignalP"/>
    </source>
</evidence>
<dbReference type="EMBL" id="MDGQ01000003">
    <property type="protein sequence ID" value="OEK06665.1"/>
    <property type="molecule type" value="Genomic_DNA"/>
</dbReference>